<protein>
    <submittedName>
        <fullName evidence="2">Uncharacterized protein</fullName>
    </submittedName>
</protein>
<sequence>MSARPDGPGQPGRVRPIPRTIEAIGQALTAEKRARFYGEVQTAEQGPELDGVLERWWMDAVLDQVPGRRRRHADGVAGRNLVPLPKPRGASER</sequence>
<name>A0A9W6UTU9_9ACTN</name>
<comment type="caution">
    <text evidence="2">The sequence shown here is derived from an EMBL/GenBank/DDBJ whole genome shotgun (WGS) entry which is preliminary data.</text>
</comment>
<dbReference type="Proteomes" id="UP001165124">
    <property type="component" value="Unassembled WGS sequence"/>
</dbReference>
<organism evidence="2 3">
    <name type="scientific">Actinomadura rubrobrunea</name>
    <dbReference type="NCBI Taxonomy" id="115335"/>
    <lineage>
        <taxon>Bacteria</taxon>
        <taxon>Bacillati</taxon>
        <taxon>Actinomycetota</taxon>
        <taxon>Actinomycetes</taxon>
        <taxon>Streptosporangiales</taxon>
        <taxon>Thermomonosporaceae</taxon>
        <taxon>Actinomadura</taxon>
    </lineage>
</organism>
<keyword evidence="3" id="KW-1185">Reference proteome</keyword>
<proteinExistence type="predicted"/>
<reference evidence="2" key="1">
    <citation type="submission" date="2023-02" db="EMBL/GenBank/DDBJ databases">
        <title>Actinomadura rubrobrunea NBRC 14622.</title>
        <authorList>
            <person name="Ichikawa N."/>
            <person name="Sato H."/>
            <person name="Tonouchi N."/>
        </authorList>
    </citation>
    <scope>NUCLEOTIDE SEQUENCE</scope>
    <source>
        <strain evidence="2">NBRC 14622</strain>
    </source>
</reference>
<dbReference type="AlphaFoldDB" id="A0A9W6UTU9"/>
<dbReference type="EMBL" id="BSRZ01000004">
    <property type="protein sequence ID" value="GLW64006.1"/>
    <property type="molecule type" value="Genomic_DNA"/>
</dbReference>
<evidence type="ECO:0000313" key="2">
    <source>
        <dbReference type="EMBL" id="GLW64006.1"/>
    </source>
</evidence>
<evidence type="ECO:0000313" key="3">
    <source>
        <dbReference type="Proteomes" id="UP001165124"/>
    </source>
</evidence>
<accession>A0A9W6UTU9</accession>
<feature type="region of interest" description="Disordered" evidence="1">
    <location>
        <begin position="68"/>
        <end position="93"/>
    </location>
</feature>
<evidence type="ECO:0000256" key="1">
    <source>
        <dbReference type="SAM" id="MobiDB-lite"/>
    </source>
</evidence>
<gene>
    <name evidence="2" type="ORF">Arub01_22500</name>
</gene>